<protein>
    <submittedName>
        <fullName evidence="2">Uncharacterized protein</fullName>
    </submittedName>
</protein>
<evidence type="ECO:0000313" key="2">
    <source>
        <dbReference type="EMBL" id="KAK7077421.1"/>
    </source>
</evidence>
<sequence>MSRISSPLGPLSRSPSPGRSSTLGVPSGPWVLTAKAGDSSDTSEDELRGLSGSSNGSSPSASSPLPRIVAFVPKTVQFVQLEEGATGAVGGTRERGAVGPAIVVTDPTTPETILGTKSGE</sequence>
<feature type="compositionally biased region" description="Low complexity" evidence="1">
    <location>
        <begin position="1"/>
        <end position="24"/>
    </location>
</feature>
<keyword evidence="3" id="KW-1185">Reference proteome</keyword>
<name>A0AAN9A1Y3_HALRR</name>
<dbReference type="Proteomes" id="UP001381693">
    <property type="component" value="Unassembled WGS sequence"/>
</dbReference>
<gene>
    <name evidence="2" type="ORF">SK128_005591</name>
</gene>
<feature type="region of interest" description="Disordered" evidence="1">
    <location>
        <begin position="1"/>
        <end position="65"/>
    </location>
</feature>
<reference evidence="2 3" key="1">
    <citation type="submission" date="2023-11" db="EMBL/GenBank/DDBJ databases">
        <title>Halocaridina rubra genome assembly.</title>
        <authorList>
            <person name="Smith C."/>
        </authorList>
    </citation>
    <scope>NUCLEOTIDE SEQUENCE [LARGE SCALE GENOMIC DNA]</scope>
    <source>
        <strain evidence="2">EP-1</strain>
        <tissue evidence="2">Whole</tissue>
    </source>
</reference>
<dbReference type="AlphaFoldDB" id="A0AAN9A1Y3"/>
<dbReference type="EMBL" id="JAXCGZ010008884">
    <property type="protein sequence ID" value="KAK7077421.1"/>
    <property type="molecule type" value="Genomic_DNA"/>
</dbReference>
<organism evidence="2 3">
    <name type="scientific">Halocaridina rubra</name>
    <name type="common">Hawaiian red shrimp</name>
    <dbReference type="NCBI Taxonomy" id="373956"/>
    <lineage>
        <taxon>Eukaryota</taxon>
        <taxon>Metazoa</taxon>
        <taxon>Ecdysozoa</taxon>
        <taxon>Arthropoda</taxon>
        <taxon>Crustacea</taxon>
        <taxon>Multicrustacea</taxon>
        <taxon>Malacostraca</taxon>
        <taxon>Eumalacostraca</taxon>
        <taxon>Eucarida</taxon>
        <taxon>Decapoda</taxon>
        <taxon>Pleocyemata</taxon>
        <taxon>Caridea</taxon>
        <taxon>Atyoidea</taxon>
        <taxon>Atyidae</taxon>
        <taxon>Halocaridina</taxon>
    </lineage>
</organism>
<evidence type="ECO:0000256" key="1">
    <source>
        <dbReference type="SAM" id="MobiDB-lite"/>
    </source>
</evidence>
<proteinExistence type="predicted"/>
<comment type="caution">
    <text evidence="2">The sequence shown here is derived from an EMBL/GenBank/DDBJ whole genome shotgun (WGS) entry which is preliminary data.</text>
</comment>
<evidence type="ECO:0000313" key="3">
    <source>
        <dbReference type="Proteomes" id="UP001381693"/>
    </source>
</evidence>
<feature type="compositionally biased region" description="Low complexity" evidence="1">
    <location>
        <begin position="49"/>
        <end position="65"/>
    </location>
</feature>
<accession>A0AAN9A1Y3</accession>